<sequence length="143" mass="15589">MNVKLFRYYSALLAMTLFTSTVSAKEISVAHPEKVTPLFKEAIPGLPDKSLTAVEVIFPPGAAAAPHTHPASAYLYAYVLSGEIISAVNDEKPKLFRTGDSWSEAPGARHPVTRNPSKSIPAKLLVVFITNQNEHQLVLPDHK</sequence>
<organism evidence="3 4">
    <name type="scientific">Enterobacter genomosp. O</name>
    <dbReference type="NCBI Taxonomy" id="2364150"/>
    <lineage>
        <taxon>Bacteria</taxon>
        <taxon>Pseudomonadati</taxon>
        <taxon>Pseudomonadota</taxon>
        <taxon>Gammaproteobacteria</taxon>
        <taxon>Enterobacterales</taxon>
        <taxon>Enterobacteriaceae</taxon>
        <taxon>Enterobacter</taxon>
        <taxon>Enterobacter cloacae complex</taxon>
        <taxon>Enterobacter cloacae complex clade O</taxon>
    </lineage>
</organism>
<accession>A0A0X4ESX7</accession>
<feature type="chain" id="PRO_5007060572" description="Cupin type-2 domain-containing protein" evidence="1">
    <location>
        <begin position="25"/>
        <end position="143"/>
    </location>
</feature>
<dbReference type="PANTHER" id="PTHR38599">
    <property type="entry name" value="CUPIN DOMAIN PROTEIN (AFU_ORTHOLOGUE AFUA_3G13620)"/>
    <property type="match status" value="1"/>
</dbReference>
<evidence type="ECO:0000313" key="4">
    <source>
        <dbReference type="Proteomes" id="UP000064715"/>
    </source>
</evidence>
<dbReference type="InterPro" id="IPR011051">
    <property type="entry name" value="RmlC_Cupin_sf"/>
</dbReference>
<name>A0A0X4ESX7_9ENTR</name>
<dbReference type="EMBL" id="LRCR01000010">
    <property type="protein sequence ID" value="KUQ84830.1"/>
    <property type="molecule type" value="Genomic_DNA"/>
</dbReference>
<dbReference type="CDD" id="cd02234">
    <property type="entry name" value="cupin_BLR7677-like"/>
    <property type="match status" value="1"/>
</dbReference>
<comment type="caution">
    <text evidence="3">The sequence shown here is derived from an EMBL/GenBank/DDBJ whole genome shotgun (WGS) entry which is preliminary data.</text>
</comment>
<evidence type="ECO:0000313" key="3">
    <source>
        <dbReference type="EMBL" id="KUQ84830.1"/>
    </source>
</evidence>
<feature type="signal peptide" evidence="1">
    <location>
        <begin position="1"/>
        <end position="24"/>
    </location>
</feature>
<dbReference type="SUPFAM" id="SSF51182">
    <property type="entry name" value="RmlC-like cupins"/>
    <property type="match status" value="1"/>
</dbReference>
<feature type="domain" description="Cupin type-2" evidence="2">
    <location>
        <begin position="55"/>
        <end position="128"/>
    </location>
</feature>
<dbReference type="Gene3D" id="2.60.120.10">
    <property type="entry name" value="Jelly Rolls"/>
    <property type="match status" value="1"/>
</dbReference>
<protein>
    <recommendedName>
        <fullName evidence="2">Cupin type-2 domain-containing protein</fullName>
    </recommendedName>
</protein>
<dbReference type="OrthoDB" id="9813436at2"/>
<proteinExistence type="predicted"/>
<reference evidence="4" key="1">
    <citation type="submission" date="2016-01" db="EMBL/GenBank/DDBJ databases">
        <title>WGS of SAMN04407783.</title>
        <authorList>
            <person name="Adams M."/>
            <person name="Sutton G."/>
            <person name="Nelson K."/>
            <person name="Thaden J."/>
            <person name="Fowler V."/>
            <person name="Mccorrison J."/>
            <person name="Sanka R."/>
            <person name="Brinkac L."/>
            <person name="Nierman W."/>
        </authorList>
    </citation>
    <scope>NUCLEOTIDE SEQUENCE [LARGE SCALE GENOMIC DNA]</scope>
    <source>
        <strain evidence="4">GN04363</strain>
    </source>
</reference>
<dbReference type="AlphaFoldDB" id="A0A0X4ESX7"/>
<evidence type="ECO:0000256" key="1">
    <source>
        <dbReference type="SAM" id="SignalP"/>
    </source>
</evidence>
<keyword evidence="1" id="KW-0732">Signal</keyword>
<dbReference type="Pfam" id="PF07883">
    <property type="entry name" value="Cupin_2"/>
    <property type="match status" value="1"/>
</dbReference>
<evidence type="ECO:0000259" key="2">
    <source>
        <dbReference type="Pfam" id="PF07883"/>
    </source>
</evidence>
<dbReference type="InterPro" id="IPR013096">
    <property type="entry name" value="Cupin_2"/>
</dbReference>
<keyword evidence="4" id="KW-1185">Reference proteome</keyword>
<gene>
    <name evidence="3" type="ORF">AWI28_15190</name>
</gene>
<dbReference type="Proteomes" id="UP000064715">
    <property type="component" value="Unassembled WGS sequence"/>
</dbReference>
<dbReference type="InterPro" id="IPR014710">
    <property type="entry name" value="RmlC-like_jellyroll"/>
</dbReference>
<dbReference type="PANTHER" id="PTHR38599:SF1">
    <property type="entry name" value="CUPIN DOMAIN PROTEIN (AFU_ORTHOLOGUE AFUA_3G13620)"/>
    <property type="match status" value="1"/>
</dbReference>